<evidence type="ECO:0000256" key="1">
    <source>
        <dbReference type="ARBA" id="ARBA00022490"/>
    </source>
</evidence>
<keyword evidence="5 7" id="KW-0648">Protein biosynthesis</keyword>
<dbReference type="InterPro" id="IPR001680">
    <property type="entry name" value="WD40_rpt"/>
</dbReference>
<feature type="repeat" description="WD" evidence="8">
    <location>
        <begin position="286"/>
        <end position="316"/>
    </location>
</feature>
<gene>
    <name evidence="9" type="ORF">FCC1311_064702</name>
</gene>
<dbReference type="EMBL" id="BEYU01000074">
    <property type="protein sequence ID" value="GBG30250.1"/>
    <property type="molecule type" value="Genomic_DNA"/>
</dbReference>
<sequence>MRPLILKGHTRPLTTVKYNTEGDLLFSCSKDSQPTLWRSSNGERIGTYTENGHRGTVWHLDVTVDSKYLVTGGADMTAKVWDVESGKKIFDFPHTGPVRHVEFSEGSQMFVTVSDPFRGSPACISVYEFDPNAEQPEGPKYMWEVNGLEQGKKLSKATWMPLNKNLLSADEFGVMRLHEVESGRVIREVHEHTKRINAISWNKEKYLFMTGSADCNAILWDAAELKPLKTYATERPVNAVGISPIKEHVFVAGGQDAMSVTTTSSRVGKFETKIFHMVFADAFGSIKGHFGPINTLAVHPEGTGFTSGSEDGYVRVHEFDPSYFEMHSELDDLSALQTM</sequence>
<dbReference type="GO" id="GO:0033290">
    <property type="term" value="C:eukaryotic 48S preinitiation complex"/>
    <property type="evidence" value="ECO:0007669"/>
    <property type="project" value="UniProtKB-UniRule"/>
</dbReference>
<dbReference type="PROSITE" id="PS50294">
    <property type="entry name" value="WD_REPEATS_REGION"/>
    <property type="match status" value="3"/>
</dbReference>
<evidence type="ECO:0000313" key="9">
    <source>
        <dbReference type="EMBL" id="GBG30250.1"/>
    </source>
</evidence>
<dbReference type="Pfam" id="PF24805">
    <property type="entry name" value="EIF3I"/>
    <property type="match status" value="1"/>
</dbReference>
<comment type="similarity">
    <text evidence="6">Belongs to the WD repeat STRAP family.</text>
</comment>
<evidence type="ECO:0000313" key="10">
    <source>
        <dbReference type="Proteomes" id="UP000241890"/>
    </source>
</evidence>
<feature type="repeat" description="WD" evidence="8">
    <location>
        <begin position="189"/>
        <end position="230"/>
    </location>
</feature>
<comment type="caution">
    <text evidence="9">The sequence shown here is derived from an EMBL/GenBank/DDBJ whole genome shotgun (WGS) entry which is preliminary data.</text>
</comment>
<feature type="repeat" description="WD" evidence="8">
    <location>
        <begin position="6"/>
        <end position="47"/>
    </location>
</feature>
<dbReference type="GO" id="GO:0003743">
    <property type="term" value="F:translation initiation factor activity"/>
    <property type="evidence" value="ECO:0007669"/>
    <property type="project" value="UniProtKB-UniRule"/>
</dbReference>
<dbReference type="AlphaFoldDB" id="A0A2R5GH93"/>
<dbReference type="FunCoup" id="A0A2R5GH93">
    <property type="interactions" value="435"/>
</dbReference>
<dbReference type="InterPro" id="IPR015943">
    <property type="entry name" value="WD40/YVTN_repeat-like_dom_sf"/>
</dbReference>
<dbReference type="InParanoid" id="A0A2R5GH93"/>
<dbReference type="CDD" id="cd00200">
    <property type="entry name" value="WD40"/>
    <property type="match status" value="1"/>
</dbReference>
<dbReference type="GO" id="GO:0071541">
    <property type="term" value="C:eukaryotic translation initiation factor 3 complex, eIF3m"/>
    <property type="evidence" value="ECO:0007669"/>
    <property type="project" value="TreeGrafter"/>
</dbReference>
<comment type="subcellular location">
    <subcellularLocation>
        <location evidence="7">Cytoplasm</location>
    </subcellularLocation>
</comment>
<evidence type="ECO:0000256" key="5">
    <source>
        <dbReference type="ARBA" id="ARBA00022917"/>
    </source>
</evidence>
<comment type="subunit">
    <text evidence="7">Component of the eukaryotic translation initiation factor 3 (eIF-3) complex.</text>
</comment>
<dbReference type="InterPro" id="IPR019775">
    <property type="entry name" value="WD40_repeat_CS"/>
</dbReference>
<dbReference type="SMART" id="SM00320">
    <property type="entry name" value="WD40"/>
    <property type="match status" value="6"/>
</dbReference>
<dbReference type="SUPFAM" id="SSF50978">
    <property type="entry name" value="WD40 repeat-like"/>
    <property type="match status" value="1"/>
</dbReference>
<dbReference type="InterPro" id="IPR027525">
    <property type="entry name" value="eIF3i"/>
</dbReference>
<keyword evidence="2 7" id="KW-0396">Initiation factor</keyword>
<evidence type="ECO:0000256" key="2">
    <source>
        <dbReference type="ARBA" id="ARBA00022540"/>
    </source>
</evidence>
<dbReference type="GO" id="GO:0003723">
    <property type="term" value="F:RNA binding"/>
    <property type="evidence" value="ECO:0007669"/>
    <property type="project" value="TreeGrafter"/>
</dbReference>
<dbReference type="InterPro" id="IPR036322">
    <property type="entry name" value="WD40_repeat_dom_sf"/>
</dbReference>
<protein>
    <recommendedName>
        <fullName evidence="7">Eukaryotic translation initiation factor 3 subunit I</fullName>
        <shortName evidence="7">eIF3i</shortName>
    </recommendedName>
</protein>
<organism evidence="9 10">
    <name type="scientific">Hondaea fermentalgiana</name>
    <dbReference type="NCBI Taxonomy" id="2315210"/>
    <lineage>
        <taxon>Eukaryota</taxon>
        <taxon>Sar</taxon>
        <taxon>Stramenopiles</taxon>
        <taxon>Bigyra</taxon>
        <taxon>Labyrinthulomycetes</taxon>
        <taxon>Thraustochytrida</taxon>
        <taxon>Thraustochytriidae</taxon>
        <taxon>Hondaea</taxon>
    </lineage>
</organism>
<dbReference type="PROSITE" id="PS00678">
    <property type="entry name" value="WD_REPEATS_1"/>
    <property type="match status" value="1"/>
</dbReference>
<dbReference type="Proteomes" id="UP000241890">
    <property type="component" value="Unassembled WGS sequence"/>
</dbReference>
<dbReference type="GO" id="GO:0016282">
    <property type="term" value="C:eukaryotic 43S preinitiation complex"/>
    <property type="evidence" value="ECO:0007669"/>
    <property type="project" value="UniProtKB-UniRule"/>
</dbReference>
<dbReference type="PANTHER" id="PTHR19877:SF1">
    <property type="entry name" value="EUKARYOTIC TRANSLATION INITIATION FACTOR 3 SUBUNIT I"/>
    <property type="match status" value="1"/>
</dbReference>
<name>A0A2R5GH93_9STRA</name>
<dbReference type="Gene3D" id="2.130.10.10">
    <property type="entry name" value="YVTN repeat-like/Quinoprotein amine dehydrogenase"/>
    <property type="match status" value="1"/>
</dbReference>
<comment type="function">
    <text evidence="7">Component of the eukaryotic translation initiation factor 3 (eIF-3) complex, which is involved in protein synthesis of a specialized repertoire of mRNAs and, together with other initiation factors, stimulates binding of mRNA and methionyl-tRNAi to the 40S ribosome. The eIF-3 complex specifically targets and initiates translation of a subset of mRNAs involved in cell proliferation.</text>
</comment>
<evidence type="ECO:0000256" key="6">
    <source>
        <dbReference type="ARBA" id="ARBA00038394"/>
    </source>
</evidence>
<comment type="similarity">
    <text evidence="7">Belongs to the eIF-3 subunit I family.</text>
</comment>
<dbReference type="HAMAP" id="MF_03008">
    <property type="entry name" value="eIF3i"/>
    <property type="match status" value="1"/>
</dbReference>
<dbReference type="OrthoDB" id="24966at2759"/>
<keyword evidence="1 7" id="KW-0963">Cytoplasm</keyword>
<evidence type="ECO:0000256" key="7">
    <source>
        <dbReference type="HAMAP-Rule" id="MF_03008"/>
    </source>
</evidence>
<dbReference type="PROSITE" id="PS50082">
    <property type="entry name" value="WD_REPEATS_2"/>
    <property type="match status" value="4"/>
</dbReference>
<dbReference type="PANTHER" id="PTHR19877">
    <property type="entry name" value="EUKARYOTIC TRANSLATION INITIATION FACTOR 3 SUBUNIT I"/>
    <property type="match status" value="1"/>
</dbReference>
<evidence type="ECO:0000256" key="4">
    <source>
        <dbReference type="ARBA" id="ARBA00022737"/>
    </source>
</evidence>
<proteinExistence type="inferred from homology"/>
<feature type="repeat" description="WD" evidence="8">
    <location>
        <begin position="50"/>
        <end position="91"/>
    </location>
</feature>
<evidence type="ECO:0000256" key="8">
    <source>
        <dbReference type="PROSITE-ProRule" id="PRU00221"/>
    </source>
</evidence>
<reference evidence="9 10" key="1">
    <citation type="submission" date="2017-12" db="EMBL/GenBank/DDBJ databases">
        <title>Sequencing, de novo assembly and annotation of complete genome of a new Thraustochytrid species, strain FCC1311.</title>
        <authorList>
            <person name="Sedici K."/>
            <person name="Godart F."/>
            <person name="Aiese Cigliano R."/>
            <person name="Sanseverino W."/>
            <person name="Barakat M."/>
            <person name="Ortet P."/>
            <person name="Marechal E."/>
            <person name="Cagnac O."/>
            <person name="Amato A."/>
        </authorList>
    </citation>
    <scope>NUCLEOTIDE SEQUENCE [LARGE SCALE GENOMIC DNA]</scope>
</reference>
<keyword evidence="10" id="KW-1185">Reference proteome</keyword>
<evidence type="ECO:0000256" key="3">
    <source>
        <dbReference type="ARBA" id="ARBA00022574"/>
    </source>
</evidence>
<keyword evidence="4" id="KW-0677">Repeat</keyword>
<keyword evidence="3 8" id="KW-0853">WD repeat</keyword>
<accession>A0A2R5GH93</accession>
<dbReference type="GO" id="GO:0001732">
    <property type="term" value="P:formation of cytoplasmic translation initiation complex"/>
    <property type="evidence" value="ECO:0007669"/>
    <property type="project" value="UniProtKB-UniRule"/>
</dbReference>